<dbReference type="PIRSF" id="PIRSF010372">
    <property type="entry name" value="PaiB"/>
    <property type="match status" value="1"/>
</dbReference>
<dbReference type="SUPFAM" id="SSF50475">
    <property type="entry name" value="FMN-binding split barrel"/>
    <property type="match status" value="1"/>
</dbReference>
<protein>
    <submittedName>
        <fullName evidence="1">Protease</fullName>
    </submittedName>
</protein>
<proteinExistence type="predicted"/>
<dbReference type="Gene3D" id="2.30.110.10">
    <property type="entry name" value="Electron Transport, Fmn-binding Protein, Chain A"/>
    <property type="match status" value="1"/>
</dbReference>
<evidence type="ECO:0000313" key="1">
    <source>
        <dbReference type="EMBL" id="PTI50551.1"/>
    </source>
</evidence>
<dbReference type="GO" id="GO:0008233">
    <property type="term" value="F:peptidase activity"/>
    <property type="evidence" value="ECO:0007669"/>
    <property type="project" value="UniProtKB-KW"/>
</dbReference>
<dbReference type="InterPro" id="IPR012349">
    <property type="entry name" value="Split_barrel_FMN-bd"/>
</dbReference>
<dbReference type="RefSeq" id="WP_107532827.1">
    <property type="nucleotide sequence ID" value="NZ_PZEV01000027.1"/>
</dbReference>
<reference evidence="1 2" key="1">
    <citation type="journal article" date="2016" name="Front. Microbiol.">
        <title>Comprehensive Phylogenetic Analysis of Bovine Non-aureus Staphylococci Species Based on Whole-Genome Sequencing.</title>
        <authorList>
            <person name="Naushad S."/>
            <person name="Barkema H.W."/>
            <person name="Luby C."/>
            <person name="Condas L.A."/>
            <person name="Nobrega D.B."/>
            <person name="Carson D.A."/>
            <person name="De Buck J."/>
        </authorList>
    </citation>
    <scope>NUCLEOTIDE SEQUENCE [LARGE SCALE GENOMIC DNA]</scope>
    <source>
        <strain evidence="1 2">SNUC 2993</strain>
    </source>
</reference>
<dbReference type="Proteomes" id="UP000240717">
    <property type="component" value="Unassembled WGS sequence"/>
</dbReference>
<dbReference type="AlphaFoldDB" id="A0A2T4PZH5"/>
<dbReference type="InterPro" id="IPR007396">
    <property type="entry name" value="TR_PAI2-type"/>
</dbReference>
<keyword evidence="1" id="KW-0645">Protease</keyword>
<evidence type="ECO:0000313" key="2">
    <source>
        <dbReference type="Proteomes" id="UP000240717"/>
    </source>
</evidence>
<dbReference type="Pfam" id="PF04299">
    <property type="entry name" value="FMN_bind_2"/>
    <property type="match status" value="1"/>
</dbReference>
<dbReference type="PANTHER" id="PTHR35802:SF1">
    <property type="entry name" value="PROTEASE SYNTHASE AND SPORULATION PROTEIN PAI 2"/>
    <property type="match status" value="1"/>
</dbReference>
<dbReference type="PANTHER" id="PTHR35802">
    <property type="entry name" value="PROTEASE SYNTHASE AND SPORULATION PROTEIN PAI 2"/>
    <property type="match status" value="1"/>
</dbReference>
<keyword evidence="1" id="KW-0378">Hydrolase</keyword>
<dbReference type="STRING" id="1194526.A284_00285"/>
<dbReference type="GO" id="GO:0006508">
    <property type="term" value="P:proteolysis"/>
    <property type="evidence" value="ECO:0007669"/>
    <property type="project" value="UniProtKB-KW"/>
</dbReference>
<name>A0A2T4PZH5_STAWA</name>
<organism evidence="1 2">
    <name type="scientific">Staphylococcus warneri</name>
    <dbReference type="NCBI Taxonomy" id="1292"/>
    <lineage>
        <taxon>Bacteria</taxon>
        <taxon>Bacillati</taxon>
        <taxon>Bacillota</taxon>
        <taxon>Bacilli</taxon>
        <taxon>Bacillales</taxon>
        <taxon>Staphylococcaceae</taxon>
        <taxon>Staphylococcus</taxon>
    </lineage>
</organism>
<comment type="caution">
    <text evidence="1">The sequence shown here is derived from an EMBL/GenBank/DDBJ whole genome shotgun (WGS) entry which is preliminary data.</text>
</comment>
<gene>
    <name evidence="1" type="ORF">BU085_08555</name>
</gene>
<dbReference type="EMBL" id="PZEV01000027">
    <property type="protein sequence ID" value="PTI50551.1"/>
    <property type="molecule type" value="Genomic_DNA"/>
</dbReference>
<accession>A0A2T4PZH5</accession>
<sequence>MYIGKHSQINDYEEIKRFMQHNNFATIVTSNGIKPIASHIPVMISEHDDQLVITGHLAKHNELVQMIEHNAQVLVIFQGPDAYISSTWYETEDVPTWDYQSVHVYGEGRLLNHDELVSDLKQLLNHYEGHKDDGATWNHLSEDTKRQIHGIVAFQVKVNDIEAAYKLSQNRSKQEKVNIVKQLKASGNQKESKIAKEIEKY</sequence>